<dbReference type="SUPFAM" id="SSF81324">
    <property type="entry name" value="Voltage-gated potassium channels"/>
    <property type="match status" value="1"/>
</dbReference>
<evidence type="ECO:0000256" key="1">
    <source>
        <dbReference type="SAM" id="Phobius"/>
    </source>
</evidence>
<proteinExistence type="predicted"/>
<keyword evidence="1" id="KW-1133">Transmembrane helix</keyword>
<dbReference type="Gene3D" id="1.10.287.70">
    <property type="match status" value="1"/>
</dbReference>
<evidence type="ECO:0000313" key="2">
    <source>
        <dbReference type="EMBL" id="KKL47052.1"/>
    </source>
</evidence>
<reference evidence="2" key="1">
    <citation type="journal article" date="2015" name="Nature">
        <title>Complex archaea that bridge the gap between prokaryotes and eukaryotes.</title>
        <authorList>
            <person name="Spang A."/>
            <person name="Saw J.H."/>
            <person name="Jorgensen S.L."/>
            <person name="Zaremba-Niedzwiedzka K."/>
            <person name="Martijn J."/>
            <person name="Lind A.E."/>
            <person name="van Eijk R."/>
            <person name="Schleper C."/>
            <person name="Guy L."/>
            <person name="Ettema T.J."/>
        </authorList>
    </citation>
    <scope>NUCLEOTIDE SEQUENCE</scope>
</reference>
<accession>A0A0F9F7I7</accession>
<protein>
    <recommendedName>
        <fullName evidence="3">Potassium channel domain-containing protein</fullName>
    </recommendedName>
</protein>
<comment type="caution">
    <text evidence="2">The sequence shown here is derived from an EMBL/GenBank/DDBJ whole genome shotgun (WGS) entry which is preliminary data.</text>
</comment>
<sequence>GIGKLIASVIAILGIGMFALPTGILGAGFVEELDNTHKEKGKRDAETN</sequence>
<evidence type="ECO:0008006" key="3">
    <source>
        <dbReference type="Google" id="ProtNLM"/>
    </source>
</evidence>
<dbReference type="AlphaFoldDB" id="A0A0F9F7I7"/>
<keyword evidence="1" id="KW-0812">Transmembrane</keyword>
<dbReference type="EMBL" id="LAZR01033809">
    <property type="protein sequence ID" value="KKL47052.1"/>
    <property type="molecule type" value="Genomic_DNA"/>
</dbReference>
<feature type="non-terminal residue" evidence="2">
    <location>
        <position position="1"/>
    </location>
</feature>
<feature type="transmembrane region" description="Helical" evidence="1">
    <location>
        <begin position="6"/>
        <end position="30"/>
    </location>
</feature>
<organism evidence="2">
    <name type="scientific">marine sediment metagenome</name>
    <dbReference type="NCBI Taxonomy" id="412755"/>
    <lineage>
        <taxon>unclassified sequences</taxon>
        <taxon>metagenomes</taxon>
        <taxon>ecological metagenomes</taxon>
    </lineage>
</organism>
<name>A0A0F9F7I7_9ZZZZ</name>
<gene>
    <name evidence="2" type="ORF">LCGC14_2339390</name>
</gene>
<keyword evidence="1" id="KW-0472">Membrane</keyword>